<evidence type="ECO:0000313" key="2">
    <source>
        <dbReference type="EMBL" id="KZT52225.1"/>
    </source>
</evidence>
<accession>A0A165D7D4</accession>
<dbReference type="Proteomes" id="UP000076842">
    <property type="component" value="Unassembled WGS sequence"/>
</dbReference>
<feature type="domain" description="DUF6697" evidence="1">
    <location>
        <begin position="74"/>
        <end position="284"/>
    </location>
</feature>
<dbReference type="OrthoDB" id="3176940at2759"/>
<gene>
    <name evidence="2" type="ORF">CALCODRAFT_520869</name>
</gene>
<dbReference type="AlphaFoldDB" id="A0A165D7D4"/>
<proteinExistence type="predicted"/>
<dbReference type="Pfam" id="PF20411">
    <property type="entry name" value="DUF6697"/>
    <property type="match status" value="1"/>
</dbReference>
<evidence type="ECO:0000313" key="3">
    <source>
        <dbReference type="Proteomes" id="UP000076842"/>
    </source>
</evidence>
<name>A0A165D7D4_9BASI</name>
<sequence>MRVEQQEEFVLGPSLSGPVLPLEVKQEEEKKPRIKEEPKLFTLSPEGVLRRLSAIDQKPILITHLTSSYVARTTSRVHFLSRRYGGSQQDPLPRPAQRFVAAHGIPQFCFLMPTWSPYAPKQPGEPGLAFLRVPDCFRDPEHPVSSIPTWVRRSSDRWQYIGHYRFVASEPLTVEEYLNQDAFVRETRVTAIFGKDWQTRRSHPGGRMARYRCARHIVWRELKLAGEDRFATEEEIQRAIESGRYNEVTPEMVRDDFASGLLKVNVCAMECYGYDEKFQRELVEGYSQPKRTWARVFNDVKSEESDSDIEIIENPRRPRMVFDCVEIVVPSWLTRMRARELSPEL</sequence>
<organism evidence="2 3">
    <name type="scientific">Calocera cornea HHB12733</name>
    <dbReference type="NCBI Taxonomy" id="1353952"/>
    <lineage>
        <taxon>Eukaryota</taxon>
        <taxon>Fungi</taxon>
        <taxon>Dikarya</taxon>
        <taxon>Basidiomycota</taxon>
        <taxon>Agaricomycotina</taxon>
        <taxon>Dacrymycetes</taxon>
        <taxon>Dacrymycetales</taxon>
        <taxon>Dacrymycetaceae</taxon>
        <taxon>Calocera</taxon>
    </lineage>
</organism>
<dbReference type="InterPro" id="IPR046520">
    <property type="entry name" value="DUF6697"/>
</dbReference>
<reference evidence="2 3" key="1">
    <citation type="journal article" date="2016" name="Mol. Biol. Evol.">
        <title>Comparative Genomics of Early-Diverging Mushroom-Forming Fungi Provides Insights into the Origins of Lignocellulose Decay Capabilities.</title>
        <authorList>
            <person name="Nagy L.G."/>
            <person name="Riley R."/>
            <person name="Tritt A."/>
            <person name="Adam C."/>
            <person name="Daum C."/>
            <person name="Floudas D."/>
            <person name="Sun H."/>
            <person name="Yadav J.S."/>
            <person name="Pangilinan J."/>
            <person name="Larsson K.H."/>
            <person name="Matsuura K."/>
            <person name="Barry K."/>
            <person name="Labutti K."/>
            <person name="Kuo R."/>
            <person name="Ohm R.A."/>
            <person name="Bhattacharya S.S."/>
            <person name="Shirouzu T."/>
            <person name="Yoshinaga Y."/>
            <person name="Martin F.M."/>
            <person name="Grigoriev I.V."/>
            <person name="Hibbett D.S."/>
        </authorList>
    </citation>
    <scope>NUCLEOTIDE SEQUENCE [LARGE SCALE GENOMIC DNA]</scope>
    <source>
        <strain evidence="2 3">HHB12733</strain>
    </source>
</reference>
<dbReference type="EMBL" id="KV424074">
    <property type="protein sequence ID" value="KZT52225.1"/>
    <property type="molecule type" value="Genomic_DNA"/>
</dbReference>
<keyword evidence="3" id="KW-1185">Reference proteome</keyword>
<protein>
    <recommendedName>
        <fullName evidence="1">DUF6697 domain-containing protein</fullName>
    </recommendedName>
</protein>
<dbReference type="STRING" id="1353952.A0A165D7D4"/>
<evidence type="ECO:0000259" key="1">
    <source>
        <dbReference type="Pfam" id="PF20411"/>
    </source>
</evidence>
<dbReference type="InParanoid" id="A0A165D7D4"/>